<feature type="transmembrane region" description="Helical" evidence="1">
    <location>
        <begin position="12"/>
        <end position="32"/>
    </location>
</feature>
<evidence type="ECO:0000313" key="4">
    <source>
        <dbReference type="Proteomes" id="UP000232163"/>
    </source>
</evidence>
<dbReference type="Gene3D" id="3.40.50.620">
    <property type="entry name" value="HUPs"/>
    <property type="match status" value="1"/>
</dbReference>
<name>A0A2N9VZY7_9HYPH</name>
<dbReference type="InterPro" id="IPR003848">
    <property type="entry name" value="DUF218"/>
</dbReference>
<dbReference type="GO" id="GO:0043164">
    <property type="term" value="P:Gram-negative-bacterium-type cell wall biogenesis"/>
    <property type="evidence" value="ECO:0007669"/>
    <property type="project" value="TreeGrafter"/>
</dbReference>
<dbReference type="CDD" id="cd06259">
    <property type="entry name" value="YdcF-like"/>
    <property type="match status" value="1"/>
</dbReference>
<dbReference type="GO" id="GO:0000270">
    <property type="term" value="P:peptidoglycan metabolic process"/>
    <property type="evidence" value="ECO:0007669"/>
    <property type="project" value="TreeGrafter"/>
</dbReference>
<keyword evidence="4" id="KW-1185">Reference proteome</keyword>
<dbReference type="KEGG" id="pht:BLM14_22350"/>
<dbReference type="Pfam" id="PF02698">
    <property type="entry name" value="DUF218"/>
    <property type="match status" value="1"/>
</dbReference>
<gene>
    <name evidence="3" type="ORF">B5P45_09640</name>
</gene>
<feature type="domain" description="DUF218" evidence="2">
    <location>
        <begin position="80"/>
        <end position="247"/>
    </location>
</feature>
<dbReference type="GO" id="GO:0005886">
    <property type="term" value="C:plasma membrane"/>
    <property type="evidence" value="ECO:0007669"/>
    <property type="project" value="TreeGrafter"/>
</dbReference>
<dbReference type="InterPro" id="IPR014729">
    <property type="entry name" value="Rossmann-like_a/b/a_fold"/>
</dbReference>
<feature type="transmembrane region" description="Helical" evidence="1">
    <location>
        <begin position="39"/>
        <end position="65"/>
    </location>
</feature>
<keyword evidence="1" id="KW-0812">Transmembrane</keyword>
<evidence type="ECO:0000256" key="1">
    <source>
        <dbReference type="SAM" id="Phobius"/>
    </source>
</evidence>
<evidence type="ECO:0000259" key="2">
    <source>
        <dbReference type="Pfam" id="PF02698"/>
    </source>
</evidence>
<reference evidence="3 4" key="1">
    <citation type="journal article" date="2017" name="Int J Environ Stud">
        <title>Does the Miocene-Pliocene relict legume Oxytropis triphylla form nitrogen-fixing nodules with a combination of bacterial strains?</title>
        <authorList>
            <person name="Safronova V."/>
            <person name="Belimov A."/>
            <person name="Sazanova A."/>
            <person name="Kuznetsova I."/>
            <person name="Popova J."/>
            <person name="Andronov E."/>
            <person name="Verkhozina A."/>
            <person name="Tikhonovich I."/>
        </authorList>
    </citation>
    <scope>NUCLEOTIDE SEQUENCE [LARGE SCALE GENOMIC DNA]</scope>
    <source>
        <strain evidence="3 4">Tri-38</strain>
    </source>
</reference>
<keyword evidence="1" id="KW-0472">Membrane</keyword>
<dbReference type="InterPro" id="IPR051599">
    <property type="entry name" value="Cell_Envelope_Assoc"/>
</dbReference>
<dbReference type="Proteomes" id="UP000232163">
    <property type="component" value="Unassembled WGS sequence"/>
</dbReference>
<dbReference type="EMBL" id="MZMT01000024">
    <property type="protein sequence ID" value="PIO45055.1"/>
    <property type="molecule type" value="Genomic_DNA"/>
</dbReference>
<accession>A0A2N9VZY7</accession>
<dbReference type="OrthoDB" id="9809813at2"/>
<protein>
    <recommendedName>
        <fullName evidence="2">DUF218 domain-containing protein</fullName>
    </recommendedName>
</protein>
<keyword evidence="1" id="KW-1133">Transmembrane helix</keyword>
<dbReference type="PANTHER" id="PTHR30336:SF4">
    <property type="entry name" value="ENVELOPE BIOGENESIS FACTOR ELYC"/>
    <property type="match status" value="1"/>
</dbReference>
<dbReference type="PANTHER" id="PTHR30336">
    <property type="entry name" value="INNER MEMBRANE PROTEIN, PROBABLE PERMEASE"/>
    <property type="match status" value="1"/>
</dbReference>
<sequence length="268" mass="28105">MFFLVSKVLGYLVLPSNVIGLLGAAGILALVVGRRRTGVSLLVISAVLLAIVGWSPLGPAALMVLEDRFPRPALSGPVAGIVMLGGAVDTHITGERESPALNEAAERLTATAELSRLYPTARVLLSGGANHLVHDNTPTESQIAKDVLISIGVPESRITTEDISRNTCENGSESAAAFQSKPGEQWLLVTSAAHMPRAVACFRSAGANIVPYPVDYRTRGDDDLYRPVVSIAAGLAASDLAAHEWLGLVSYRLMGLTAEIFPTSAGPS</sequence>
<evidence type="ECO:0000313" key="3">
    <source>
        <dbReference type="EMBL" id="PIO45055.1"/>
    </source>
</evidence>
<comment type="caution">
    <text evidence="3">The sequence shown here is derived from an EMBL/GenBank/DDBJ whole genome shotgun (WGS) entry which is preliminary data.</text>
</comment>
<proteinExistence type="predicted"/>
<organism evidence="3 4">
    <name type="scientific">Phyllobacterium zundukense</name>
    <dbReference type="NCBI Taxonomy" id="1867719"/>
    <lineage>
        <taxon>Bacteria</taxon>
        <taxon>Pseudomonadati</taxon>
        <taxon>Pseudomonadota</taxon>
        <taxon>Alphaproteobacteria</taxon>
        <taxon>Hyphomicrobiales</taxon>
        <taxon>Phyllobacteriaceae</taxon>
        <taxon>Phyllobacterium</taxon>
    </lineage>
</organism>
<dbReference type="AlphaFoldDB" id="A0A2N9VZY7"/>
<dbReference type="RefSeq" id="WP_100002114.1">
    <property type="nucleotide sequence ID" value="NZ_CP017941.1"/>
</dbReference>